<evidence type="ECO:0000256" key="2">
    <source>
        <dbReference type="ARBA" id="ARBA00004725"/>
    </source>
</evidence>
<keyword evidence="6" id="KW-0560">Oxidoreductase</keyword>
<keyword evidence="4" id="KW-0288">FMN</keyword>
<reference evidence="8 9" key="1">
    <citation type="submission" date="2019-03" db="EMBL/GenBank/DDBJ databases">
        <title>Nitrincola sp. nov. isolated from an Indian soda lake.</title>
        <authorList>
            <person name="Joshi A."/>
            <person name="Thite S.V."/>
            <person name="Joseph N."/>
            <person name="Dhotre D."/>
            <person name="Moorthy M."/>
            <person name="Shouche Y.S."/>
        </authorList>
    </citation>
    <scope>NUCLEOTIDE SEQUENCE [LARGE SCALE GENOMIC DNA]</scope>
    <source>
        <strain evidence="8 9">MEB193</strain>
    </source>
</reference>
<comment type="cofactor">
    <cofactor evidence="1">
        <name>FMN</name>
        <dbReference type="ChEBI" id="CHEBI:58210"/>
    </cofactor>
</comment>
<evidence type="ECO:0000256" key="1">
    <source>
        <dbReference type="ARBA" id="ARBA00001917"/>
    </source>
</evidence>
<dbReference type="InterPro" id="IPR050074">
    <property type="entry name" value="DHO_dehydrogenase"/>
</dbReference>
<evidence type="ECO:0000259" key="7">
    <source>
        <dbReference type="Pfam" id="PF01180"/>
    </source>
</evidence>
<sequence>MTQKAKSTPLSSQYLGFQLEHPLVPSASPLSKNLDLCYQLEDAGASALVLYSLFEEELDSAHQRHIQLLHERDLGHSEASHFLPLHRQPTHALEAYLEQIQRLKQRLNIPVIASLNGISRDGWIENARLIEEAGADALELNIYALAADPHLTAEQVEAGYLDLIRALRHTIQLPIVVKLSPFFSALAHFVVQLEQTGIQGVALFNRFYQPDIDPDSLRVSSSLHLSTSVDTLLPMRWLGILYGKTGLSLAGTGGVHSSEDAVKFILAGADVVHLCSLLLKQGPQALKTLRQGLEQWLEMSPYDTLEQARGVLSHHHSDDPSLYERASYVQLLSRADY</sequence>
<dbReference type="EMBL" id="SMRS01000003">
    <property type="protein sequence ID" value="KAA0875475.1"/>
    <property type="molecule type" value="Genomic_DNA"/>
</dbReference>
<accession>A0A5A9W5M8</accession>
<dbReference type="GO" id="GO:0006207">
    <property type="term" value="P:'de novo' pyrimidine nucleobase biosynthetic process"/>
    <property type="evidence" value="ECO:0007669"/>
    <property type="project" value="TreeGrafter"/>
</dbReference>
<evidence type="ECO:0000313" key="8">
    <source>
        <dbReference type="EMBL" id="KAA0875475.1"/>
    </source>
</evidence>
<evidence type="ECO:0000256" key="3">
    <source>
        <dbReference type="ARBA" id="ARBA00022630"/>
    </source>
</evidence>
<evidence type="ECO:0000256" key="6">
    <source>
        <dbReference type="ARBA" id="ARBA00023002"/>
    </source>
</evidence>
<keyword evidence="9" id="KW-1185">Reference proteome</keyword>
<protein>
    <submittedName>
        <fullName evidence="8">Dihydroorotate dehydrogenase-like protein</fullName>
    </submittedName>
</protein>
<dbReference type="GO" id="GO:0044205">
    <property type="term" value="P:'de novo' UMP biosynthetic process"/>
    <property type="evidence" value="ECO:0007669"/>
    <property type="project" value="UniProtKB-UniPathway"/>
</dbReference>
<comment type="pathway">
    <text evidence="2">Pyrimidine metabolism; UMP biosynthesis via de novo pathway.</text>
</comment>
<dbReference type="Gene3D" id="3.20.20.70">
    <property type="entry name" value="Aldolase class I"/>
    <property type="match status" value="1"/>
</dbReference>
<dbReference type="RefSeq" id="WP_149390481.1">
    <property type="nucleotide sequence ID" value="NZ_SMRS01000003.1"/>
</dbReference>
<dbReference type="AlphaFoldDB" id="A0A5A9W5M8"/>
<dbReference type="PANTHER" id="PTHR48109">
    <property type="entry name" value="DIHYDROOROTATE DEHYDROGENASE (QUINONE), MITOCHONDRIAL-RELATED"/>
    <property type="match status" value="1"/>
</dbReference>
<dbReference type="UniPathway" id="UPA00070"/>
<feature type="domain" description="Dihydroorotate dehydrogenase catalytic" evidence="7">
    <location>
        <begin position="93"/>
        <end position="297"/>
    </location>
</feature>
<dbReference type="Pfam" id="PF01180">
    <property type="entry name" value="DHO_dh"/>
    <property type="match status" value="1"/>
</dbReference>
<gene>
    <name evidence="8" type="ORF">E1H14_05710</name>
</gene>
<dbReference type="GO" id="GO:0005737">
    <property type="term" value="C:cytoplasm"/>
    <property type="evidence" value="ECO:0007669"/>
    <property type="project" value="InterPro"/>
</dbReference>
<keyword evidence="3" id="KW-0285">Flavoprotein</keyword>
<dbReference type="InterPro" id="IPR005720">
    <property type="entry name" value="Dihydroorotate_DH_cat"/>
</dbReference>
<keyword evidence="5" id="KW-0665">Pyrimidine biosynthesis</keyword>
<dbReference type="OrthoDB" id="9794954at2"/>
<dbReference type="InterPro" id="IPR012135">
    <property type="entry name" value="Dihydroorotate_DH_1_2"/>
</dbReference>
<evidence type="ECO:0000256" key="4">
    <source>
        <dbReference type="ARBA" id="ARBA00022643"/>
    </source>
</evidence>
<evidence type="ECO:0000313" key="9">
    <source>
        <dbReference type="Proteomes" id="UP000325302"/>
    </source>
</evidence>
<dbReference type="SUPFAM" id="SSF51395">
    <property type="entry name" value="FMN-linked oxidoreductases"/>
    <property type="match status" value="1"/>
</dbReference>
<dbReference type="PANTHER" id="PTHR48109:SF3">
    <property type="entry name" value="SLL0744 PROTEIN"/>
    <property type="match status" value="1"/>
</dbReference>
<dbReference type="Proteomes" id="UP000325302">
    <property type="component" value="Unassembled WGS sequence"/>
</dbReference>
<dbReference type="NCBIfam" id="NF005741">
    <property type="entry name" value="PRK07565.1"/>
    <property type="match status" value="1"/>
</dbReference>
<organism evidence="8 9">
    <name type="scientific">Nitrincola tapanii</name>
    <dbReference type="NCBI Taxonomy" id="1708751"/>
    <lineage>
        <taxon>Bacteria</taxon>
        <taxon>Pseudomonadati</taxon>
        <taxon>Pseudomonadota</taxon>
        <taxon>Gammaproteobacteria</taxon>
        <taxon>Oceanospirillales</taxon>
        <taxon>Oceanospirillaceae</taxon>
        <taxon>Nitrincola</taxon>
    </lineage>
</organism>
<dbReference type="InterPro" id="IPR013785">
    <property type="entry name" value="Aldolase_TIM"/>
</dbReference>
<dbReference type="GO" id="GO:0004152">
    <property type="term" value="F:dihydroorotate dehydrogenase activity"/>
    <property type="evidence" value="ECO:0007669"/>
    <property type="project" value="InterPro"/>
</dbReference>
<proteinExistence type="predicted"/>
<dbReference type="PIRSF" id="PIRSF000164">
    <property type="entry name" value="DHO_oxidase"/>
    <property type="match status" value="1"/>
</dbReference>
<name>A0A5A9W5M8_9GAMM</name>
<evidence type="ECO:0000256" key="5">
    <source>
        <dbReference type="ARBA" id="ARBA00022975"/>
    </source>
</evidence>
<comment type="caution">
    <text evidence="8">The sequence shown here is derived from an EMBL/GenBank/DDBJ whole genome shotgun (WGS) entry which is preliminary data.</text>
</comment>